<feature type="transmembrane region" description="Helical" evidence="11">
    <location>
        <begin position="588"/>
        <end position="605"/>
    </location>
</feature>
<keyword evidence="7" id="KW-0809">Transit peptide</keyword>
<feature type="compositionally biased region" description="Basic and acidic residues" evidence="10">
    <location>
        <begin position="1064"/>
        <end position="1073"/>
    </location>
</feature>
<feature type="transmembrane region" description="Helical" evidence="11">
    <location>
        <begin position="520"/>
        <end position="544"/>
    </location>
</feature>
<comment type="subcellular location">
    <subcellularLocation>
        <location evidence="1">Membrane</location>
        <topology evidence="1">Multi-pass membrane protein</topology>
    </subcellularLocation>
    <subcellularLocation>
        <location evidence="2">Plastid</location>
        <location evidence="2">Chloroplast</location>
    </subcellularLocation>
</comment>
<dbReference type="STRING" id="554055.A0A2P6VDI1"/>
<dbReference type="GO" id="GO:0009507">
    <property type="term" value="C:chloroplast"/>
    <property type="evidence" value="ECO:0007669"/>
    <property type="project" value="UniProtKB-SubCell"/>
</dbReference>
<dbReference type="Gene3D" id="1.25.40.280">
    <property type="entry name" value="alix/aip1 like domains"/>
    <property type="match status" value="1"/>
</dbReference>
<dbReference type="GO" id="GO:0016020">
    <property type="term" value="C:membrane"/>
    <property type="evidence" value="ECO:0007669"/>
    <property type="project" value="UniProtKB-SubCell"/>
</dbReference>
<dbReference type="PANTHER" id="PTHR31620">
    <property type="entry name" value="PROTEIN RETICULATA-RELATED 2, CHLOROPLASTIC-RELATED"/>
    <property type="match status" value="1"/>
</dbReference>
<dbReference type="Pfam" id="PF11891">
    <property type="entry name" value="RETICULATA-like"/>
    <property type="match status" value="1"/>
</dbReference>
<dbReference type="PANTHER" id="PTHR31620:SF15">
    <property type="entry name" value="PROTEIN RETICULATA-RELATED 2, CHLOROPLASTIC-RELATED"/>
    <property type="match status" value="1"/>
</dbReference>
<dbReference type="Pfam" id="PF09811">
    <property type="entry name" value="Yae1_N"/>
    <property type="match status" value="1"/>
</dbReference>
<feature type="region of interest" description="Disordered" evidence="10">
    <location>
        <begin position="1"/>
        <end position="21"/>
    </location>
</feature>
<evidence type="ECO:0000259" key="12">
    <source>
        <dbReference type="PROSITE" id="PS51180"/>
    </source>
</evidence>
<keyword evidence="9 11" id="KW-0472">Membrane</keyword>
<evidence type="ECO:0000256" key="8">
    <source>
        <dbReference type="ARBA" id="ARBA00022989"/>
    </source>
</evidence>
<keyword evidence="14" id="KW-1185">Reference proteome</keyword>
<evidence type="ECO:0000256" key="11">
    <source>
        <dbReference type="SAM" id="Phobius"/>
    </source>
</evidence>
<feature type="compositionally biased region" description="Low complexity" evidence="10">
    <location>
        <begin position="1136"/>
        <end position="1152"/>
    </location>
</feature>
<evidence type="ECO:0000256" key="5">
    <source>
        <dbReference type="ARBA" id="ARBA00022640"/>
    </source>
</evidence>
<feature type="compositionally biased region" description="Gly residues" evidence="10">
    <location>
        <begin position="762"/>
        <end position="783"/>
    </location>
</feature>
<keyword evidence="8 11" id="KW-1133">Transmembrane helix</keyword>
<feature type="transmembrane region" description="Helical" evidence="11">
    <location>
        <begin position="846"/>
        <end position="866"/>
    </location>
</feature>
<evidence type="ECO:0000256" key="2">
    <source>
        <dbReference type="ARBA" id="ARBA00004229"/>
    </source>
</evidence>
<evidence type="ECO:0000256" key="3">
    <source>
        <dbReference type="ARBA" id="ARBA00010793"/>
    </source>
</evidence>
<evidence type="ECO:0000256" key="10">
    <source>
        <dbReference type="SAM" id="MobiDB-lite"/>
    </source>
</evidence>
<keyword evidence="5" id="KW-0934">Plastid</keyword>
<evidence type="ECO:0000313" key="14">
    <source>
        <dbReference type="Proteomes" id="UP000239649"/>
    </source>
</evidence>
<feature type="transmembrane region" description="Helical" evidence="11">
    <location>
        <begin position="920"/>
        <end position="942"/>
    </location>
</feature>
<dbReference type="PROSITE" id="PS51180">
    <property type="entry name" value="BRO1"/>
    <property type="match status" value="1"/>
</dbReference>
<feature type="region of interest" description="Disordered" evidence="10">
    <location>
        <begin position="1136"/>
        <end position="1156"/>
    </location>
</feature>
<evidence type="ECO:0000256" key="6">
    <source>
        <dbReference type="ARBA" id="ARBA00022692"/>
    </source>
</evidence>
<comment type="similarity">
    <text evidence="3">Belongs to the RETICULATA family.</text>
</comment>
<sequence>MVTVELAAPPPPAAEVSAGSEGAGGLAAGSASADSVVVHPYLYPHTNLKLPGGKAGVGKQLRKLARKGAGEKEAAVYATALDQARHSLITVLESPTVGDAAVHDAVRSYLALLHGLVTAGSSSSTTNGATNGAGSEHGQDATLDDALAAAEEAAAPAGGPSRLRHALAWEWGEAALAAAPGSPPRTARSTDAAFEQASVLVAAALRLAHAAAAACADSPSGVPTPATTRAYRLLREAAGMLDAAGRLAPALPGGLSADLDAQVLRVLSALTLADAQQLTVLRAVQKGNAASLVAALAADTAQLFGQAGQQLSSSAVPGAGSSKLWQYTQYKQAYCLAYAHCFNGIALWRADRCGDGLKSLEAAAGAQAAAKRASSGYDAAPPASLNLHHRRVDEELERVLSDTQRRMQRENDSVFLQRVPAEAPPLPAGRRLVSALPYVLLPAAEAARDGVVERCFEAGPAGPADAPAQAAMSTGGGGTAAAAGGAAAAAGAAPVVGALHSGGAAHAGDAASGGCSCCRVLAFAVAAPLLALLWLLGALIHILLLPLKCCCPCLGLPLGWLADAMLWLMGLLPGALLHELVPPGRRRFGPAAPVLAAFLAAPLLFDPFEPAQIVMSINYPWIGTCAAPLLLAEAWLRQLCRKAGVQLPAALPAAATLGLLHAHRVKAKPAANLEELPRDCTANNLAPGCTRHSALFTDSMSAMTTTCLARGPVVRCAAGPSRGSSMQQRPLTGSRPATLQQLENSSGSLSRRHELQWLQAAAGGGDGGAGGSGGSGGSGGGGGGDDEPEGQPEKKPVIGWKGWQDRVAADPQFVYKVMIEQVIGVTASVIGDMASRPNWGLNELDFVFATLVVGSIVNFALMYLLAPVASASGAAAKLGLVQKIFGEHYLAKWGAPTGHLFQPGFALAARLTNFAYKGCVFAFIGMCAGLVGTATSNGLLALRMKLDPSFKSPNTPPSIIGNASCWALHMGFSSNLRYQMLNGLDMVLQPIMPTSLFRLFTSIIRGLNNMAGGISFVVVAKALGVQKAAEAAPAAPVVVDDKKGKKKKMSGDDVWGSDSSEGEGLQREWTARRGEHWSSGYREGVEAGKHETVQEGFNQGYVQGAAAGFECGAARGAAATLRALDPRLPPDLRAPLEAQHQQQQQQQGSQQQLGDVPYQQLQQQVCESIMAAAPQPADGAPDGGTTAAPQPSQLALPLGVASAVQASRASIQLLGLQPPAQRQSEV</sequence>
<proteinExistence type="inferred from homology"/>
<accession>A0A2P6VDI1</accession>
<evidence type="ECO:0000256" key="4">
    <source>
        <dbReference type="ARBA" id="ARBA00022528"/>
    </source>
</evidence>
<dbReference type="SMART" id="SM01041">
    <property type="entry name" value="BRO1"/>
    <property type="match status" value="1"/>
</dbReference>
<name>A0A2P6VDI1_9CHLO</name>
<keyword evidence="6 11" id="KW-0812">Transmembrane</keyword>
<dbReference type="InterPro" id="IPR019191">
    <property type="entry name" value="Essential_protein_Yae1_N"/>
</dbReference>
<feature type="transmembrane region" description="Helical" evidence="11">
    <location>
        <begin position="556"/>
        <end position="576"/>
    </location>
</feature>
<evidence type="ECO:0000256" key="9">
    <source>
        <dbReference type="ARBA" id="ARBA00023136"/>
    </source>
</evidence>
<evidence type="ECO:0000256" key="1">
    <source>
        <dbReference type="ARBA" id="ARBA00004141"/>
    </source>
</evidence>
<organism evidence="13 14">
    <name type="scientific">Micractinium conductrix</name>
    <dbReference type="NCBI Taxonomy" id="554055"/>
    <lineage>
        <taxon>Eukaryota</taxon>
        <taxon>Viridiplantae</taxon>
        <taxon>Chlorophyta</taxon>
        <taxon>core chlorophytes</taxon>
        <taxon>Trebouxiophyceae</taxon>
        <taxon>Chlorellales</taxon>
        <taxon>Chlorellaceae</taxon>
        <taxon>Chlorella clade</taxon>
        <taxon>Micractinium</taxon>
    </lineage>
</organism>
<dbReference type="InterPro" id="IPR038499">
    <property type="entry name" value="BRO1_sf"/>
</dbReference>
<dbReference type="OrthoDB" id="497268at2759"/>
<dbReference type="InterPro" id="IPR004328">
    <property type="entry name" value="BRO1_dom"/>
</dbReference>
<reference evidence="13 14" key="1">
    <citation type="journal article" date="2018" name="Plant J.">
        <title>Genome sequences of Chlorella sorokiniana UTEX 1602 and Micractinium conductrix SAG 241.80: implications to maltose excretion by a green alga.</title>
        <authorList>
            <person name="Arriola M.B."/>
            <person name="Velmurugan N."/>
            <person name="Zhang Y."/>
            <person name="Plunkett M.H."/>
            <person name="Hondzo H."/>
            <person name="Barney B.M."/>
        </authorList>
    </citation>
    <scope>NUCLEOTIDE SEQUENCE [LARGE SCALE GENOMIC DNA]</scope>
    <source>
        <strain evidence="13 14">SAG 241.80</strain>
    </source>
</reference>
<dbReference type="AlphaFoldDB" id="A0A2P6VDI1"/>
<dbReference type="Proteomes" id="UP000239649">
    <property type="component" value="Unassembled WGS sequence"/>
</dbReference>
<feature type="domain" description="BRO1" evidence="12">
    <location>
        <begin position="39"/>
        <end position="583"/>
    </location>
</feature>
<dbReference type="Pfam" id="PF03097">
    <property type="entry name" value="BRO1"/>
    <property type="match status" value="1"/>
</dbReference>
<comment type="caution">
    <text evidence="13">The sequence shown here is derived from an EMBL/GenBank/DDBJ whole genome shotgun (WGS) entry which is preliminary data.</text>
</comment>
<evidence type="ECO:0000256" key="7">
    <source>
        <dbReference type="ARBA" id="ARBA00022946"/>
    </source>
</evidence>
<feature type="region of interest" description="Disordered" evidence="10">
    <location>
        <begin position="1036"/>
        <end position="1073"/>
    </location>
</feature>
<keyword evidence="4" id="KW-0150">Chloroplast</keyword>
<dbReference type="EMBL" id="LHPF02000011">
    <property type="protein sequence ID" value="PSC72121.1"/>
    <property type="molecule type" value="Genomic_DNA"/>
</dbReference>
<gene>
    <name evidence="13" type="ORF">C2E20_4589</name>
</gene>
<feature type="region of interest" description="Disordered" evidence="10">
    <location>
        <begin position="761"/>
        <end position="801"/>
    </location>
</feature>
<protein>
    <submittedName>
        <fullName evidence="13">BRO1 domain-containing BROX</fullName>
    </submittedName>
</protein>
<evidence type="ECO:0000313" key="13">
    <source>
        <dbReference type="EMBL" id="PSC72121.1"/>
    </source>
</evidence>
<dbReference type="InterPro" id="IPR021825">
    <property type="entry name" value="RETICULATA-related"/>
</dbReference>